<dbReference type="RefSeq" id="WP_012535795.1">
    <property type="nucleotide sequence ID" value="NZ_AP025160.1"/>
</dbReference>
<feature type="domain" description="BD-FAE-like" evidence="4">
    <location>
        <begin position="74"/>
        <end position="278"/>
    </location>
</feature>
<feature type="active site" evidence="3">
    <location>
        <position position="165"/>
    </location>
</feature>
<dbReference type="AlphaFoldDB" id="A0A2W1K1F5"/>
<dbReference type="Proteomes" id="UP000248886">
    <property type="component" value="Unassembled WGS sequence"/>
</dbReference>
<dbReference type="PROSITE" id="PS01174">
    <property type="entry name" value="LIPASE_GDXG_SER"/>
    <property type="match status" value="1"/>
</dbReference>
<dbReference type="OMA" id="QWLIYPR"/>
<evidence type="ECO:0000256" key="1">
    <source>
        <dbReference type="ARBA" id="ARBA00010515"/>
    </source>
</evidence>
<dbReference type="InterPro" id="IPR002168">
    <property type="entry name" value="Lipase_GDXG_HIS_AS"/>
</dbReference>
<organism evidence="5 6">
    <name type="scientific">Acidithiobacillus ferrooxidans</name>
    <name type="common">Thiobacillus ferrooxidans</name>
    <dbReference type="NCBI Taxonomy" id="920"/>
    <lineage>
        <taxon>Bacteria</taxon>
        <taxon>Pseudomonadati</taxon>
        <taxon>Pseudomonadota</taxon>
        <taxon>Acidithiobacillia</taxon>
        <taxon>Acidithiobacillales</taxon>
        <taxon>Acidithiobacillaceae</taxon>
        <taxon>Acidithiobacillus</taxon>
    </lineage>
</organism>
<dbReference type="EMBL" id="QKQP01000006">
    <property type="protein sequence ID" value="PZD80459.1"/>
    <property type="molecule type" value="Genomic_DNA"/>
</dbReference>
<dbReference type="GeneID" id="65279508"/>
<evidence type="ECO:0000259" key="4">
    <source>
        <dbReference type="Pfam" id="PF20434"/>
    </source>
</evidence>
<reference evidence="5 6" key="1">
    <citation type="submission" date="2018-06" db="EMBL/GenBank/DDBJ databases">
        <title>Draft sequence of Acidithiobacillus ferrooxidans CCM 4253.</title>
        <authorList>
            <person name="Moya-Beltran A."/>
            <person name="Castro M."/>
            <person name="Covarrubias P.C."/>
            <person name="Issotta F."/>
            <person name="Janiczek O."/>
            <person name="Mandl M."/>
            <person name="Kucera J."/>
            <person name="Quatrini R."/>
        </authorList>
    </citation>
    <scope>NUCLEOTIDE SEQUENCE [LARGE SCALE GENOMIC DNA]</scope>
    <source>
        <strain evidence="5 6">CCM 4253</strain>
    </source>
</reference>
<protein>
    <submittedName>
        <fullName evidence="5">Alpha/beta hydrolase</fullName>
    </submittedName>
</protein>
<evidence type="ECO:0000256" key="3">
    <source>
        <dbReference type="PROSITE-ProRule" id="PRU10038"/>
    </source>
</evidence>
<comment type="caution">
    <text evidence="5">The sequence shown here is derived from an EMBL/GenBank/DDBJ whole genome shotgun (WGS) entry which is preliminary data.</text>
</comment>
<dbReference type="PROSITE" id="PS01173">
    <property type="entry name" value="LIPASE_GDXG_HIS"/>
    <property type="match status" value="1"/>
</dbReference>
<dbReference type="InterPro" id="IPR050300">
    <property type="entry name" value="GDXG_lipolytic_enzyme"/>
</dbReference>
<evidence type="ECO:0000313" key="5">
    <source>
        <dbReference type="EMBL" id="PZD80459.1"/>
    </source>
</evidence>
<name>A0A2W1K1F5_ACIFR</name>
<dbReference type="PANTHER" id="PTHR48081">
    <property type="entry name" value="AB HYDROLASE SUPERFAMILY PROTEIN C4A8.06C"/>
    <property type="match status" value="1"/>
</dbReference>
<evidence type="ECO:0000313" key="6">
    <source>
        <dbReference type="Proteomes" id="UP000248886"/>
    </source>
</evidence>
<comment type="similarity">
    <text evidence="1">Belongs to the 'GDXG' lipolytic enzyme family.</text>
</comment>
<dbReference type="InterPro" id="IPR029058">
    <property type="entry name" value="AB_hydrolase_fold"/>
</dbReference>
<dbReference type="OrthoDB" id="9771666at2"/>
<gene>
    <name evidence="5" type="ORF">DN052_13300</name>
</gene>
<proteinExistence type="inferred from homology"/>
<evidence type="ECO:0000256" key="2">
    <source>
        <dbReference type="ARBA" id="ARBA00022801"/>
    </source>
</evidence>
<accession>A0A2W1K1F5</accession>
<dbReference type="Pfam" id="PF20434">
    <property type="entry name" value="BD-FAE"/>
    <property type="match status" value="1"/>
</dbReference>
<dbReference type="GO" id="GO:0016787">
    <property type="term" value="F:hydrolase activity"/>
    <property type="evidence" value="ECO:0007669"/>
    <property type="project" value="UniProtKB-KW"/>
</dbReference>
<sequence length="339" mass="36347">MKRFFLWFGVGFLVLIAALALAFKFSPWPSVFVFSQMFAKGDQATDAALARYVPPGIAARTGIAYGKGADETFDLYFPQGRKGALPTIVWVHGGGWIGGSTSGIANYLKILAGHGYTTVGVEYSTGFGSAYPRPVQQVNAALRYLLAHATELHVDPGRIILAGDSAGAQIAAQIALLGTDSDYAREVGITPSLKAHQIAATLLLSGAYDLDAVDYHGNYAWFLKTVLWAYSGTEKFLHDRRFRLMSITPHVTAAFPPSFISSGNGDPLEPQAVALAKKLGSLSVPVETLFFPANRQPALPHEYQFNLDSAAGREALQKMLDFLASVRAGEAAVSSTNAQ</sequence>
<keyword evidence="2 5" id="KW-0378">Hydrolase</keyword>
<dbReference type="InterPro" id="IPR049492">
    <property type="entry name" value="BD-FAE-like_dom"/>
</dbReference>
<dbReference type="Gene3D" id="3.40.50.1820">
    <property type="entry name" value="alpha/beta hydrolase"/>
    <property type="match status" value="1"/>
</dbReference>
<dbReference type="InterPro" id="IPR033140">
    <property type="entry name" value="Lipase_GDXG_put_SER_AS"/>
</dbReference>
<dbReference type="SUPFAM" id="SSF53474">
    <property type="entry name" value="alpha/beta-Hydrolases"/>
    <property type="match status" value="1"/>
</dbReference>